<sequence>MMNGKMKIAITESENFTKIGLEKLKTIGQVQENDFKSMEELIHICEKVEVLFVRLRFKFTQEILMQLPDLKFILSATTGTDHIDEDFFVKRGGKVICLKGETEFLEQIPSTAEHTWALLLSLYKKIPFSFDDVKQGNWNRDAFKGNNLKNKKIAILGMGRVGKQVANIATCFNMQVGYYDIKEMDQPYLKFSTPSALFEWADIITIHIPQNDSNQNFIDKDLLSYIKKTAVLINTSRGGIWDESKLCEMIVNNEIRGVATDVLKNELDNKIKENRLVALSQKSFPIIITPHIAGATIESMEMTEDFIVEKFIRDWNYK</sequence>
<dbReference type="AlphaFoldDB" id="A0A2V4BYM6"/>
<dbReference type="SUPFAM" id="SSF52283">
    <property type="entry name" value="Formate/glycerate dehydrogenase catalytic domain-like"/>
    <property type="match status" value="1"/>
</dbReference>
<dbReference type="GO" id="GO:0051287">
    <property type="term" value="F:NAD binding"/>
    <property type="evidence" value="ECO:0007669"/>
    <property type="project" value="InterPro"/>
</dbReference>
<evidence type="ECO:0000256" key="4">
    <source>
        <dbReference type="ARBA" id="ARBA00023027"/>
    </source>
</evidence>
<dbReference type="OrthoDB" id="9805416at2"/>
<organism evidence="8 9">
    <name type="scientific">Flavobacterium hydrophilum</name>
    <dbReference type="NCBI Taxonomy" id="2211445"/>
    <lineage>
        <taxon>Bacteria</taxon>
        <taxon>Pseudomonadati</taxon>
        <taxon>Bacteroidota</taxon>
        <taxon>Flavobacteriia</taxon>
        <taxon>Flavobacteriales</taxon>
        <taxon>Flavobacteriaceae</taxon>
        <taxon>Flavobacterium</taxon>
    </lineage>
</organism>
<reference evidence="8 9" key="1">
    <citation type="submission" date="2018-05" db="EMBL/GenBank/DDBJ databases">
        <title>Flavobacterium sp. strain IMCC34758, incomplete genome.</title>
        <authorList>
            <person name="Joung Y."/>
        </authorList>
    </citation>
    <scope>NUCLEOTIDE SEQUENCE [LARGE SCALE GENOMIC DNA]</scope>
    <source>
        <strain evidence="8 9">IMCC34758</strain>
    </source>
</reference>
<evidence type="ECO:0000256" key="3">
    <source>
        <dbReference type="ARBA" id="ARBA00023002"/>
    </source>
</evidence>
<keyword evidence="9" id="KW-1185">Reference proteome</keyword>
<dbReference type="Pfam" id="PF00389">
    <property type="entry name" value="2-Hacid_dh"/>
    <property type="match status" value="1"/>
</dbReference>
<evidence type="ECO:0000256" key="1">
    <source>
        <dbReference type="ARBA" id="ARBA00005854"/>
    </source>
</evidence>
<evidence type="ECO:0000259" key="6">
    <source>
        <dbReference type="Pfam" id="PF00389"/>
    </source>
</evidence>
<evidence type="ECO:0000259" key="7">
    <source>
        <dbReference type="Pfam" id="PF02826"/>
    </source>
</evidence>
<accession>A0A2V4BYM6</accession>
<feature type="domain" description="D-isomer specific 2-hydroxyacid dehydrogenase NAD-binding" evidence="7">
    <location>
        <begin position="117"/>
        <end position="293"/>
    </location>
</feature>
<name>A0A2V4BYM6_9FLAO</name>
<dbReference type="InterPro" id="IPR036291">
    <property type="entry name" value="NAD(P)-bd_dom_sf"/>
</dbReference>
<dbReference type="InterPro" id="IPR029753">
    <property type="entry name" value="D-isomer_DH_CS"/>
</dbReference>
<evidence type="ECO:0000313" key="8">
    <source>
        <dbReference type="EMBL" id="PXY44085.1"/>
    </source>
</evidence>
<dbReference type="EMBL" id="QJHL01000004">
    <property type="protein sequence ID" value="PXY44085.1"/>
    <property type="molecule type" value="Genomic_DNA"/>
</dbReference>
<dbReference type="PANTHER" id="PTHR42789">
    <property type="entry name" value="D-ISOMER SPECIFIC 2-HYDROXYACID DEHYDROGENASE FAMILY PROTEIN (AFU_ORTHOLOGUE AFUA_6G10090)"/>
    <property type="match status" value="1"/>
</dbReference>
<evidence type="ECO:0000256" key="2">
    <source>
        <dbReference type="ARBA" id="ARBA00022605"/>
    </source>
</evidence>
<proteinExistence type="inferred from homology"/>
<dbReference type="GO" id="GO:0008652">
    <property type="term" value="P:amino acid biosynthetic process"/>
    <property type="evidence" value="ECO:0007669"/>
    <property type="project" value="UniProtKB-KW"/>
</dbReference>
<dbReference type="PROSITE" id="PS00065">
    <property type="entry name" value="D_2_HYDROXYACID_DH_1"/>
    <property type="match status" value="1"/>
</dbReference>
<dbReference type="PROSITE" id="PS00670">
    <property type="entry name" value="D_2_HYDROXYACID_DH_2"/>
    <property type="match status" value="1"/>
</dbReference>
<comment type="caution">
    <text evidence="8">The sequence shown here is derived from an EMBL/GenBank/DDBJ whole genome shotgun (WGS) entry which is preliminary data.</text>
</comment>
<dbReference type="InterPro" id="IPR006139">
    <property type="entry name" value="D-isomer_2_OHA_DH_cat_dom"/>
</dbReference>
<dbReference type="PANTHER" id="PTHR42789:SF1">
    <property type="entry name" value="D-ISOMER SPECIFIC 2-HYDROXYACID DEHYDROGENASE FAMILY PROTEIN (AFU_ORTHOLOGUE AFUA_6G10090)"/>
    <property type="match status" value="1"/>
</dbReference>
<keyword evidence="2" id="KW-0028">Amino-acid biosynthesis</keyword>
<dbReference type="Gene3D" id="3.40.50.720">
    <property type="entry name" value="NAD(P)-binding Rossmann-like Domain"/>
    <property type="match status" value="2"/>
</dbReference>
<dbReference type="InterPro" id="IPR006140">
    <property type="entry name" value="D-isomer_DH_NAD-bd"/>
</dbReference>
<dbReference type="InterPro" id="IPR029752">
    <property type="entry name" value="D-isomer_DH_CS1"/>
</dbReference>
<keyword evidence="4" id="KW-0520">NAD</keyword>
<keyword evidence="3 5" id="KW-0560">Oxidoreductase</keyword>
<dbReference type="Proteomes" id="UP000247681">
    <property type="component" value="Unassembled WGS sequence"/>
</dbReference>
<protein>
    <recommendedName>
        <fullName evidence="10">Hydroxyacid dehydrogenase</fullName>
    </recommendedName>
</protein>
<dbReference type="Pfam" id="PF02826">
    <property type="entry name" value="2-Hacid_dh_C"/>
    <property type="match status" value="1"/>
</dbReference>
<gene>
    <name evidence="8" type="ORF">DMB68_16735</name>
</gene>
<dbReference type="SUPFAM" id="SSF51735">
    <property type="entry name" value="NAD(P)-binding Rossmann-fold domains"/>
    <property type="match status" value="1"/>
</dbReference>
<evidence type="ECO:0000313" key="9">
    <source>
        <dbReference type="Proteomes" id="UP000247681"/>
    </source>
</evidence>
<evidence type="ECO:0008006" key="10">
    <source>
        <dbReference type="Google" id="ProtNLM"/>
    </source>
</evidence>
<evidence type="ECO:0000256" key="5">
    <source>
        <dbReference type="RuleBase" id="RU003719"/>
    </source>
</evidence>
<dbReference type="InterPro" id="IPR050857">
    <property type="entry name" value="D-2-hydroxyacid_DH"/>
</dbReference>
<comment type="similarity">
    <text evidence="1 5">Belongs to the D-isomer specific 2-hydroxyacid dehydrogenase family.</text>
</comment>
<dbReference type="GO" id="GO:0016616">
    <property type="term" value="F:oxidoreductase activity, acting on the CH-OH group of donors, NAD or NADP as acceptor"/>
    <property type="evidence" value="ECO:0007669"/>
    <property type="project" value="InterPro"/>
</dbReference>
<feature type="domain" description="D-isomer specific 2-hydroxyacid dehydrogenase catalytic" evidence="6">
    <location>
        <begin position="18"/>
        <end position="301"/>
    </location>
</feature>